<evidence type="ECO:0000256" key="8">
    <source>
        <dbReference type="ARBA" id="ARBA00023136"/>
    </source>
</evidence>
<dbReference type="PRINTS" id="PR01410">
    <property type="entry name" value="CCBIOGENESIS"/>
</dbReference>
<dbReference type="EMBL" id="Z47979">
    <property type="protein sequence ID" value="CAA88018.1"/>
    <property type="molecule type" value="Genomic_DNA"/>
</dbReference>
<comment type="similarity">
    <text evidence="2">Belongs to the CcmF/CycK/Ccl1/NrfE/CcsA family.</text>
</comment>
<dbReference type="Pfam" id="PF01578">
    <property type="entry name" value="Cytochrom_C_asm"/>
    <property type="match status" value="1"/>
</dbReference>
<organism evidence="14">
    <name type="scientific">Pseudomonas fluorescens</name>
    <dbReference type="NCBI Taxonomy" id="294"/>
    <lineage>
        <taxon>Bacteria</taxon>
        <taxon>Pseudomonadati</taxon>
        <taxon>Pseudomonadota</taxon>
        <taxon>Gammaproteobacteria</taxon>
        <taxon>Pseudomonadales</taxon>
        <taxon>Pseudomonadaceae</taxon>
        <taxon>Pseudomonas</taxon>
    </lineage>
</organism>
<feature type="transmembrane region" description="Helical" evidence="11">
    <location>
        <begin position="55"/>
        <end position="76"/>
    </location>
</feature>
<evidence type="ECO:0000256" key="4">
    <source>
        <dbReference type="ARBA" id="ARBA00022519"/>
    </source>
</evidence>
<evidence type="ECO:0000256" key="2">
    <source>
        <dbReference type="ARBA" id="ARBA00009186"/>
    </source>
</evidence>
<feature type="domain" description="Cytochrome c-type biogenesis protein CcmF C-terminal" evidence="13">
    <location>
        <begin position="582"/>
        <end position="693"/>
    </location>
</feature>
<keyword evidence="8 11" id="KW-0472">Membrane</keyword>
<feature type="transmembrane region" description="Helical" evidence="11">
    <location>
        <begin position="214"/>
        <end position="234"/>
    </location>
</feature>
<dbReference type="InterPro" id="IPR032523">
    <property type="entry name" value="CcmF_C"/>
</dbReference>
<evidence type="ECO:0000313" key="14">
    <source>
        <dbReference type="EMBL" id="CAA88018.1"/>
    </source>
</evidence>
<reference evidence="14" key="1">
    <citation type="journal article" date="1996" name="Mol. Microbiol.">
        <title>A cytochrome c biogenesis gene involved in pyoverdine production in Pseudomonas fluorescens ATCC 17400.</title>
        <authorList>
            <person name="Gaballa A."/>
            <person name="Koedam N."/>
            <person name="Cornelis P."/>
        </authorList>
    </citation>
    <scope>NUCLEOTIDE SEQUENCE OF 1-170</scope>
</reference>
<name>Q51753_PSEFL</name>
<evidence type="ECO:0000259" key="13">
    <source>
        <dbReference type="Pfam" id="PF16327"/>
    </source>
</evidence>
<gene>
    <name evidence="14" type="primary">pfcyt4</name>
</gene>
<dbReference type="GO" id="GO:0015232">
    <property type="term" value="F:heme transmembrane transporter activity"/>
    <property type="evidence" value="ECO:0007669"/>
    <property type="project" value="InterPro"/>
</dbReference>
<feature type="transmembrane region" description="Helical" evidence="11">
    <location>
        <begin position="125"/>
        <end position="146"/>
    </location>
</feature>
<dbReference type="GO" id="GO:0005886">
    <property type="term" value="C:plasma membrane"/>
    <property type="evidence" value="ECO:0007669"/>
    <property type="project" value="UniProtKB-SubCell"/>
</dbReference>
<dbReference type="GO" id="GO:0017004">
    <property type="term" value="P:cytochrome complex assembly"/>
    <property type="evidence" value="ECO:0007669"/>
    <property type="project" value="UniProtKB-KW"/>
</dbReference>
<dbReference type="Pfam" id="PF16327">
    <property type="entry name" value="CcmF_C"/>
    <property type="match status" value="2"/>
</dbReference>
<dbReference type="PRINTS" id="PR01411">
    <property type="entry name" value="CCMFBIOGNSIS"/>
</dbReference>
<evidence type="ECO:0000256" key="6">
    <source>
        <dbReference type="ARBA" id="ARBA00022748"/>
    </source>
</evidence>
<feature type="transmembrane region" description="Helical" evidence="11">
    <location>
        <begin position="357"/>
        <end position="378"/>
    </location>
</feature>
<comment type="function">
    <text evidence="9">Required for the biogenesis of c-type cytochromes. Possible subunit of a heme lyase.</text>
</comment>
<evidence type="ECO:0000256" key="10">
    <source>
        <dbReference type="SAM" id="MobiDB-lite"/>
    </source>
</evidence>
<keyword evidence="7 11" id="KW-1133">Transmembrane helix</keyword>
<feature type="region of interest" description="Disordered" evidence="10">
    <location>
        <begin position="472"/>
        <end position="506"/>
    </location>
</feature>
<feature type="domain" description="Cytochrome c assembly protein" evidence="12">
    <location>
        <begin position="93"/>
        <end position="300"/>
    </location>
</feature>
<keyword evidence="5 11" id="KW-0812">Transmembrane</keyword>
<evidence type="ECO:0000256" key="9">
    <source>
        <dbReference type="ARBA" id="ARBA00037230"/>
    </source>
</evidence>
<protein>
    <submittedName>
        <fullName evidence="14">Inner membrane or periplasmic protein</fullName>
    </submittedName>
</protein>
<evidence type="ECO:0000259" key="12">
    <source>
        <dbReference type="Pfam" id="PF01578"/>
    </source>
</evidence>
<feature type="transmembrane region" description="Helical" evidence="11">
    <location>
        <begin position="100"/>
        <end position="118"/>
    </location>
</feature>
<dbReference type="InterPro" id="IPR003568">
    <property type="entry name" value="Cyt_c_biogenesis_CcmF"/>
</dbReference>
<feature type="transmembrane region" description="Helical" evidence="11">
    <location>
        <begin position="12"/>
        <end position="34"/>
    </location>
</feature>
<accession>Q51753</accession>
<dbReference type="PANTHER" id="PTHR43653:SF1">
    <property type="entry name" value="CYTOCHROME C-TYPE BIOGENESIS PROTEIN CCMF"/>
    <property type="match status" value="1"/>
</dbReference>
<evidence type="ECO:0000256" key="7">
    <source>
        <dbReference type="ARBA" id="ARBA00022989"/>
    </source>
</evidence>
<dbReference type="GO" id="GO:0020037">
    <property type="term" value="F:heme binding"/>
    <property type="evidence" value="ECO:0007669"/>
    <property type="project" value="InterPro"/>
</dbReference>
<feature type="domain" description="Cytochrome c-type biogenesis protein CcmF C-terminal" evidence="13">
    <location>
        <begin position="320"/>
        <end position="446"/>
    </location>
</feature>
<sequence length="714" mass="78101">MTSTLFIPELGQLAMILALCFAIVQAIVPLLGAWRGDRLWMSLAQPALGPVRVPGVRFGCLTYAFMTDDFSVAYVASNSNSALPWYYKFSAVWGAHEGSLLLWAFILGGWTFAVSVFSRQLPQVMLARVLAVMGMISIGFLLFLIMTSNPFERILPQIPVDGRDLNPLLQDMGLIVHPPMLYMGYVGFSVAFAFAIAALLGGRLDAAWARWSRPWTIVAWAFLGIGITLGSWWAYYELGWGGWWFWDPVENASFMPWLVGTALIHSLAVTEKRGVFKSWTVLLAIAAFSLSLLGTFLVRSGVLTSVHAFAADPERGVFILIFLLCVVGGSLTLFALRAPVVKSHVGFNLWSRETLLLGNNLVLVVAASMILLGTLYPLVLDALTGAKLSVGPPYFNALFIPLMGLLMVVMAIGVLVRWKDTPVKWLLGMLTPVLLGSAALSVIAGIPTATSTGPCSRLSCWRPGCYWPRARYLRQDPPQGPDQRPADPDPQLLGYADRPHRHRRVCPGRGVVQPEQARARLAPGPWRVHGSPGARRKSALGAVLAGQHHAQGTHGDADVGDLHTPVTAGSRVGRPLIRPLWRMDLAGYQFVFEGAKHFEGPNFTSDKGTVRVVRNGKQIAVLHPEKRLYTVQSSMMTEAGIDAGFTRDLYVALGEPLGDGAWAVRVHVKPFVRWIWFGGLLTGFGGLLAAMDRRYRVKVKSRVREALGMQGAAV</sequence>
<dbReference type="PANTHER" id="PTHR43653">
    <property type="entry name" value="CYTOCHROME C ASSEMBLY PROTEIN-RELATED"/>
    <property type="match status" value="1"/>
</dbReference>
<dbReference type="AlphaFoldDB" id="Q51753"/>
<keyword evidence="3" id="KW-1003">Cell membrane</keyword>
<dbReference type="NCBIfam" id="NF007691">
    <property type="entry name" value="PRK10369.1"/>
    <property type="match status" value="1"/>
</dbReference>
<evidence type="ECO:0000256" key="3">
    <source>
        <dbReference type="ARBA" id="ARBA00022475"/>
    </source>
</evidence>
<feature type="transmembrane region" description="Helical" evidence="11">
    <location>
        <begin position="674"/>
        <end position="691"/>
    </location>
</feature>
<evidence type="ECO:0000256" key="1">
    <source>
        <dbReference type="ARBA" id="ARBA00004429"/>
    </source>
</evidence>
<dbReference type="NCBIfam" id="TIGR00353">
    <property type="entry name" value="nrfE"/>
    <property type="match status" value="1"/>
</dbReference>
<comment type="subcellular location">
    <subcellularLocation>
        <location evidence="1">Cell inner membrane</location>
        <topology evidence="1">Multi-pass membrane protein</topology>
    </subcellularLocation>
</comment>
<keyword evidence="4" id="KW-0997">Cell inner membrane</keyword>
<feature type="transmembrane region" description="Helical" evidence="11">
    <location>
        <begin position="279"/>
        <end position="297"/>
    </location>
</feature>
<evidence type="ECO:0000256" key="5">
    <source>
        <dbReference type="ARBA" id="ARBA00022692"/>
    </source>
</evidence>
<dbReference type="InterPro" id="IPR003567">
    <property type="entry name" value="Cyt_c_biogenesis"/>
</dbReference>
<proteinExistence type="inferred from homology"/>
<feature type="transmembrane region" description="Helical" evidence="11">
    <location>
        <begin position="317"/>
        <end position="336"/>
    </location>
</feature>
<keyword evidence="6" id="KW-0201">Cytochrome c-type biogenesis</keyword>
<feature type="transmembrane region" description="Helical" evidence="11">
    <location>
        <begin position="182"/>
        <end position="202"/>
    </location>
</feature>
<feature type="transmembrane region" description="Helical" evidence="11">
    <location>
        <begin position="254"/>
        <end position="270"/>
    </location>
</feature>
<evidence type="ECO:0000256" key="11">
    <source>
        <dbReference type="SAM" id="Phobius"/>
    </source>
</evidence>
<dbReference type="InterPro" id="IPR002541">
    <property type="entry name" value="Cyt_c_assembly"/>
</dbReference>
<feature type="transmembrane region" description="Helical" evidence="11">
    <location>
        <begin position="398"/>
        <end position="418"/>
    </location>
</feature>
<feature type="transmembrane region" description="Helical" evidence="11">
    <location>
        <begin position="425"/>
        <end position="446"/>
    </location>
</feature>